<proteinExistence type="predicted"/>
<organism evidence="2 3">
    <name type="scientific">Volvox africanus</name>
    <dbReference type="NCBI Taxonomy" id="51714"/>
    <lineage>
        <taxon>Eukaryota</taxon>
        <taxon>Viridiplantae</taxon>
        <taxon>Chlorophyta</taxon>
        <taxon>core chlorophytes</taxon>
        <taxon>Chlorophyceae</taxon>
        <taxon>CS clade</taxon>
        <taxon>Chlamydomonadales</taxon>
        <taxon>Volvocaceae</taxon>
        <taxon>Volvox</taxon>
    </lineage>
</organism>
<feature type="compositionally biased region" description="Low complexity" evidence="1">
    <location>
        <begin position="48"/>
        <end position="65"/>
    </location>
</feature>
<name>A0A8J4AW77_9CHLO</name>
<gene>
    <name evidence="2" type="ORF">Vafri_4405</name>
</gene>
<feature type="compositionally biased region" description="Low complexity" evidence="1">
    <location>
        <begin position="14"/>
        <end position="26"/>
    </location>
</feature>
<accession>A0A8J4AW77</accession>
<keyword evidence="3" id="KW-1185">Reference proteome</keyword>
<reference evidence="2" key="1">
    <citation type="journal article" date="2021" name="Proc. Natl. Acad. Sci. U.S.A.">
        <title>Three genomes in the algal genus Volvox reveal the fate of a haploid sex-determining region after a transition to homothallism.</title>
        <authorList>
            <person name="Yamamoto K."/>
            <person name="Hamaji T."/>
            <person name="Kawai-Toyooka H."/>
            <person name="Matsuzaki R."/>
            <person name="Takahashi F."/>
            <person name="Nishimura Y."/>
            <person name="Kawachi M."/>
            <person name="Noguchi H."/>
            <person name="Minakuchi Y."/>
            <person name="Umen J.G."/>
            <person name="Toyoda A."/>
            <person name="Nozaki H."/>
        </authorList>
    </citation>
    <scope>NUCLEOTIDE SEQUENCE</scope>
    <source>
        <strain evidence="2">NIES-3780</strain>
    </source>
</reference>
<protein>
    <submittedName>
        <fullName evidence="2">Uncharacterized protein</fullName>
    </submittedName>
</protein>
<evidence type="ECO:0000313" key="2">
    <source>
        <dbReference type="EMBL" id="GIL47637.1"/>
    </source>
</evidence>
<evidence type="ECO:0000313" key="3">
    <source>
        <dbReference type="Proteomes" id="UP000747399"/>
    </source>
</evidence>
<dbReference type="EMBL" id="BNCO01000004">
    <property type="protein sequence ID" value="GIL47637.1"/>
    <property type="molecule type" value="Genomic_DNA"/>
</dbReference>
<dbReference type="AlphaFoldDB" id="A0A8J4AW77"/>
<sequence length="202" mass="21279">MDTELGRVQTHLYTTTSRSRSSCRSTLAPPPRPLESKLPSTLLPNLWPNSDSDSSSGSNTTQPSGMLALGSGSPMMEALRGSGSLSSQSCLQARVAQACVLGEGVFQGFWGKEKQPHLVIRRSTRRQDSHRNARRFLRAVLSASPAEARAFGSPVPGAATPWPPHPATLPPYSYAAAPAAPAPAAPAAAEFHTRSVVAIAPT</sequence>
<evidence type="ECO:0000256" key="1">
    <source>
        <dbReference type="SAM" id="MobiDB-lite"/>
    </source>
</evidence>
<feature type="region of interest" description="Disordered" evidence="1">
    <location>
        <begin position="1"/>
        <end position="81"/>
    </location>
</feature>
<comment type="caution">
    <text evidence="2">The sequence shown here is derived from an EMBL/GenBank/DDBJ whole genome shotgun (WGS) entry which is preliminary data.</text>
</comment>
<dbReference type="Proteomes" id="UP000747399">
    <property type="component" value="Unassembled WGS sequence"/>
</dbReference>